<reference evidence="12" key="1">
    <citation type="submission" date="2016-10" db="EMBL/GenBank/DDBJ databases">
        <authorList>
            <person name="Varghese N."/>
            <person name="Submissions S."/>
        </authorList>
    </citation>
    <scope>NUCLEOTIDE SEQUENCE [LARGE SCALE GENOMIC DNA]</scope>
    <source>
        <strain evidence="12">CGMCC 1.10784</strain>
    </source>
</reference>
<dbReference type="GO" id="GO:0005737">
    <property type="term" value="C:cytoplasm"/>
    <property type="evidence" value="ECO:0007669"/>
    <property type="project" value="UniProtKB-SubCell"/>
</dbReference>
<comment type="similarity">
    <text evidence="1 6">Belongs to the pyrroline-5-carboxylate reductase family.</text>
</comment>
<dbReference type="Proteomes" id="UP000198855">
    <property type="component" value="Unassembled WGS sequence"/>
</dbReference>
<dbReference type="Gene3D" id="3.40.50.720">
    <property type="entry name" value="NAD(P)-binding Rossmann-like Domain"/>
    <property type="match status" value="1"/>
</dbReference>
<evidence type="ECO:0000256" key="4">
    <source>
        <dbReference type="ARBA" id="ARBA00023002"/>
    </source>
</evidence>
<dbReference type="InterPro" id="IPR028939">
    <property type="entry name" value="P5C_Rdtase_cat_N"/>
</dbReference>
<feature type="domain" description="Pyrroline-5-carboxylate reductase catalytic N-terminal" evidence="9">
    <location>
        <begin position="17"/>
        <end position="116"/>
    </location>
</feature>
<proteinExistence type="inferred from homology"/>
<keyword evidence="12" id="KW-1185">Reference proteome</keyword>
<dbReference type="PANTHER" id="PTHR11645:SF49">
    <property type="entry name" value="PYRROLINE-5-CARBOXYLATE REDUCTASE 1"/>
    <property type="match status" value="1"/>
</dbReference>
<dbReference type="InterPro" id="IPR000304">
    <property type="entry name" value="Pyrroline-COOH_reductase"/>
</dbReference>
<dbReference type="Pfam" id="PF14748">
    <property type="entry name" value="P5CR_dimer"/>
    <property type="match status" value="1"/>
</dbReference>
<evidence type="ECO:0000256" key="1">
    <source>
        <dbReference type="ARBA" id="ARBA00005525"/>
    </source>
</evidence>
<evidence type="ECO:0000259" key="9">
    <source>
        <dbReference type="Pfam" id="PF03807"/>
    </source>
</evidence>
<dbReference type="STRING" id="1045775.SAMN05216378_4938"/>
<dbReference type="PANTHER" id="PTHR11645">
    <property type="entry name" value="PYRROLINE-5-CARBOXYLATE REDUCTASE"/>
    <property type="match status" value="1"/>
</dbReference>
<organism evidence="11 12">
    <name type="scientific">Paenibacillus catalpae</name>
    <dbReference type="NCBI Taxonomy" id="1045775"/>
    <lineage>
        <taxon>Bacteria</taxon>
        <taxon>Bacillati</taxon>
        <taxon>Bacillota</taxon>
        <taxon>Bacilli</taxon>
        <taxon>Bacillales</taxon>
        <taxon>Paenibacillaceae</taxon>
        <taxon>Paenibacillus</taxon>
    </lineage>
</organism>
<accession>A0A1I2FM43</accession>
<evidence type="ECO:0000259" key="10">
    <source>
        <dbReference type="Pfam" id="PF14748"/>
    </source>
</evidence>
<gene>
    <name evidence="6" type="primary">proC</name>
    <name evidence="11" type="ORF">SAMN05216378_4938</name>
</gene>
<evidence type="ECO:0000256" key="7">
    <source>
        <dbReference type="NCBIfam" id="TIGR00112"/>
    </source>
</evidence>
<comment type="catalytic activity">
    <reaction evidence="6">
        <text>L-proline + NAD(+) = (S)-1-pyrroline-5-carboxylate + NADH + 2 H(+)</text>
        <dbReference type="Rhea" id="RHEA:14105"/>
        <dbReference type="ChEBI" id="CHEBI:15378"/>
        <dbReference type="ChEBI" id="CHEBI:17388"/>
        <dbReference type="ChEBI" id="CHEBI:57540"/>
        <dbReference type="ChEBI" id="CHEBI:57945"/>
        <dbReference type="ChEBI" id="CHEBI:60039"/>
        <dbReference type="EC" id="1.5.1.2"/>
    </reaction>
</comment>
<evidence type="ECO:0000256" key="6">
    <source>
        <dbReference type="HAMAP-Rule" id="MF_01925"/>
    </source>
</evidence>
<keyword evidence="4 6" id="KW-0560">Oxidoreductase</keyword>
<dbReference type="NCBIfam" id="TIGR00112">
    <property type="entry name" value="proC"/>
    <property type="match status" value="1"/>
</dbReference>
<dbReference type="AlphaFoldDB" id="A0A1I2FM43"/>
<keyword evidence="6" id="KW-0963">Cytoplasm</keyword>
<dbReference type="EMBL" id="FOMT01000005">
    <property type="protein sequence ID" value="SFF06385.1"/>
    <property type="molecule type" value="Genomic_DNA"/>
</dbReference>
<dbReference type="GO" id="GO:0004735">
    <property type="term" value="F:pyrroline-5-carboxylate reductase activity"/>
    <property type="evidence" value="ECO:0007669"/>
    <property type="project" value="UniProtKB-UniRule"/>
</dbReference>
<dbReference type="InterPro" id="IPR036291">
    <property type="entry name" value="NAD(P)-bd_dom_sf"/>
</dbReference>
<dbReference type="UniPathway" id="UPA00098">
    <property type="reaction ID" value="UER00361"/>
</dbReference>
<dbReference type="HAMAP" id="MF_01925">
    <property type="entry name" value="P5C_reductase"/>
    <property type="match status" value="1"/>
</dbReference>
<dbReference type="FunFam" id="1.10.3730.10:FF:000001">
    <property type="entry name" value="Pyrroline-5-carboxylate reductase"/>
    <property type="match status" value="1"/>
</dbReference>
<dbReference type="InterPro" id="IPR008927">
    <property type="entry name" value="6-PGluconate_DH-like_C_sf"/>
</dbReference>
<dbReference type="EC" id="1.5.1.2" evidence="6 7"/>
<comment type="catalytic activity">
    <reaction evidence="6">
        <text>L-proline + NADP(+) = (S)-1-pyrroline-5-carboxylate + NADPH + 2 H(+)</text>
        <dbReference type="Rhea" id="RHEA:14109"/>
        <dbReference type="ChEBI" id="CHEBI:15378"/>
        <dbReference type="ChEBI" id="CHEBI:17388"/>
        <dbReference type="ChEBI" id="CHEBI:57783"/>
        <dbReference type="ChEBI" id="CHEBI:58349"/>
        <dbReference type="ChEBI" id="CHEBI:60039"/>
        <dbReference type="EC" id="1.5.1.2"/>
    </reaction>
</comment>
<dbReference type="GO" id="GO:0055129">
    <property type="term" value="P:L-proline biosynthetic process"/>
    <property type="evidence" value="ECO:0007669"/>
    <property type="project" value="UniProtKB-UniRule"/>
</dbReference>
<name>A0A1I2FM43_9BACL</name>
<keyword evidence="2 6" id="KW-0641">Proline biosynthesis</keyword>
<comment type="pathway">
    <text evidence="6">Amino-acid biosynthesis; L-proline biosynthesis; L-proline from L-glutamate 5-semialdehyde: step 1/1.</text>
</comment>
<dbReference type="Pfam" id="PF03807">
    <property type="entry name" value="F420_oxidored"/>
    <property type="match status" value="1"/>
</dbReference>
<feature type="binding site" evidence="8">
    <location>
        <begin position="87"/>
        <end position="90"/>
    </location>
    <ligand>
        <name>NADP(+)</name>
        <dbReference type="ChEBI" id="CHEBI:58349"/>
    </ligand>
</feature>
<evidence type="ECO:0000256" key="5">
    <source>
        <dbReference type="ARBA" id="ARBA00058118"/>
    </source>
</evidence>
<comment type="function">
    <text evidence="5 6">Catalyzes the reduction of 1-pyrroline-5-carboxylate (PCA) to L-proline.</text>
</comment>
<keyword evidence="3 6" id="KW-0521">NADP</keyword>
<keyword evidence="6" id="KW-0028">Amino-acid biosynthesis</keyword>
<dbReference type="Gene3D" id="1.10.3730.10">
    <property type="entry name" value="ProC C-terminal domain-like"/>
    <property type="match status" value="1"/>
</dbReference>
<comment type="subcellular location">
    <subcellularLocation>
        <location evidence="6">Cytoplasm</location>
    </subcellularLocation>
</comment>
<dbReference type="PIRSF" id="PIRSF000193">
    <property type="entry name" value="Pyrrol-5-carb_rd"/>
    <property type="match status" value="1"/>
</dbReference>
<evidence type="ECO:0000313" key="11">
    <source>
        <dbReference type="EMBL" id="SFF06385.1"/>
    </source>
</evidence>
<feature type="binding site" evidence="8">
    <location>
        <position position="74"/>
    </location>
    <ligand>
        <name>NADPH</name>
        <dbReference type="ChEBI" id="CHEBI:57783"/>
    </ligand>
</feature>
<feature type="domain" description="Pyrroline-5-carboxylate reductase dimerisation" evidence="10">
    <location>
        <begin position="179"/>
        <end position="282"/>
    </location>
</feature>
<dbReference type="OrthoDB" id="9805754at2"/>
<dbReference type="InterPro" id="IPR029036">
    <property type="entry name" value="P5CR_dimer"/>
</dbReference>
<protein>
    <recommendedName>
        <fullName evidence="6 7">Pyrroline-5-carboxylate reductase</fullName>
        <shortName evidence="6">P5C reductase</shortName>
        <shortName evidence="6">P5CR</shortName>
        <ecNumber evidence="6 7">1.5.1.2</ecNumber>
    </recommendedName>
    <alternativeName>
        <fullName evidence="6">PCA reductase</fullName>
    </alternativeName>
</protein>
<dbReference type="SUPFAM" id="SSF51735">
    <property type="entry name" value="NAD(P)-binding Rossmann-fold domains"/>
    <property type="match status" value="1"/>
</dbReference>
<dbReference type="SUPFAM" id="SSF48179">
    <property type="entry name" value="6-phosphogluconate dehydrogenase C-terminal domain-like"/>
    <property type="match status" value="1"/>
</dbReference>
<evidence type="ECO:0000256" key="8">
    <source>
        <dbReference type="PIRSR" id="PIRSR000193-1"/>
    </source>
</evidence>
<evidence type="ECO:0000256" key="3">
    <source>
        <dbReference type="ARBA" id="ARBA00022857"/>
    </source>
</evidence>
<dbReference type="RefSeq" id="WP_091189067.1">
    <property type="nucleotide sequence ID" value="NZ_FOMT01000005.1"/>
</dbReference>
<evidence type="ECO:0000313" key="12">
    <source>
        <dbReference type="Proteomes" id="UP000198855"/>
    </source>
</evidence>
<evidence type="ECO:0000256" key="2">
    <source>
        <dbReference type="ARBA" id="ARBA00022650"/>
    </source>
</evidence>
<sequence length="293" mass="31285">MLSMEKTNANANVKALKISFYGAGSMAEAIVRGLINQKLTKPEQISMLNRQNADRLNELTERYGIQTVLSGSTNEQFIQDADIIFLAMKPKDAVSAISSIKHLISDKQLIVSVIAGLSIASMERVLGRSAAIVRTMPNTSSTIGLGVTGISYSDTVTEEQRLLAETMFASIGINAVVEESLQDSIVGVSGSGPAYVYFFMEAMMEAAEKLGLPADQAKELIVQTVLGAAEMVRTTGEEPAELRRKVTSPNGTTQAAIESMTTSGLTEAVVRGMLRSAERAGEIGADIERSTLS</sequence>